<dbReference type="InterPro" id="IPR036259">
    <property type="entry name" value="MFS_trans_sf"/>
</dbReference>
<feature type="transmembrane region" description="Helical" evidence="9">
    <location>
        <begin position="75"/>
        <end position="94"/>
    </location>
</feature>
<dbReference type="GO" id="GO:0016020">
    <property type="term" value="C:membrane"/>
    <property type="evidence" value="ECO:0007669"/>
    <property type="project" value="UniProtKB-SubCell"/>
</dbReference>
<keyword evidence="4 9" id="KW-0812">Transmembrane</keyword>
<feature type="transmembrane region" description="Helical" evidence="9">
    <location>
        <begin position="239"/>
        <end position="260"/>
    </location>
</feature>
<evidence type="ECO:0000256" key="9">
    <source>
        <dbReference type="SAM" id="Phobius"/>
    </source>
</evidence>
<dbReference type="AlphaFoldDB" id="A0A9P5Z6I0"/>
<dbReference type="PANTHER" id="PTHR48022">
    <property type="entry name" value="PLASTIDIC GLUCOSE TRANSPORTER 4"/>
    <property type="match status" value="1"/>
</dbReference>
<evidence type="ECO:0000313" key="11">
    <source>
        <dbReference type="EMBL" id="KAF9480316.1"/>
    </source>
</evidence>
<feature type="transmembrane region" description="Helical" evidence="9">
    <location>
        <begin position="364"/>
        <end position="385"/>
    </location>
</feature>
<comment type="catalytic activity">
    <reaction evidence="7">
        <text>myo-inositol(out) + H(+)(out) = myo-inositol(in) + H(+)(in)</text>
        <dbReference type="Rhea" id="RHEA:60364"/>
        <dbReference type="ChEBI" id="CHEBI:15378"/>
        <dbReference type="ChEBI" id="CHEBI:17268"/>
    </reaction>
</comment>
<feature type="transmembrane region" description="Helical" evidence="9">
    <location>
        <begin position="179"/>
        <end position="201"/>
    </location>
</feature>
<gene>
    <name evidence="11" type="ORF">BDN70DRAFT_877685</name>
</gene>
<name>A0A9P5Z6I0_9AGAR</name>
<dbReference type="PANTHER" id="PTHR48022:SF64">
    <property type="entry name" value="MAJOR FACILITATOR SUPERFAMILY (MFS) PROFILE DOMAIN-CONTAINING PROTEIN"/>
    <property type="match status" value="1"/>
</dbReference>
<feature type="domain" description="Major facilitator superfamily (MFS) profile" evidence="10">
    <location>
        <begin position="81"/>
        <end position="521"/>
    </location>
</feature>
<feature type="transmembrane region" description="Helical" evidence="9">
    <location>
        <begin position="213"/>
        <end position="233"/>
    </location>
</feature>
<feature type="transmembrane region" description="Helical" evidence="9">
    <location>
        <begin position="114"/>
        <end position="138"/>
    </location>
</feature>
<reference evidence="11" key="1">
    <citation type="submission" date="2020-11" db="EMBL/GenBank/DDBJ databases">
        <authorList>
            <consortium name="DOE Joint Genome Institute"/>
            <person name="Ahrendt S."/>
            <person name="Riley R."/>
            <person name="Andreopoulos W."/>
            <person name="Labutti K."/>
            <person name="Pangilinan J."/>
            <person name="Ruiz-Duenas F.J."/>
            <person name="Barrasa J.M."/>
            <person name="Sanchez-Garcia M."/>
            <person name="Camarero S."/>
            <person name="Miyauchi S."/>
            <person name="Serrano A."/>
            <person name="Linde D."/>
            <person name="Babiker R."/>
            <person name="Drula E."/>
            <person name="Ayuso-Fernandez I."/>
            <person name="Pacheco R."/>
            <person name="Padilla G."/>
            <person name="Ferreira P."/>
            <person name="Barriuso J."/>
            <person name="Kellner H."/>
            <person name="Castanera R."/>
            <person name="Alfaro M."/>
            <person name="Ramirez L."/>
            <person name="Pisabarro A.G."/>
            <person name="Kuo A."/>
            <person name="Tritt A."/>
            <person name="Lipzen A."/>
            <person name="He G."/>
            <person name="Yan M."/>
            <person name="Ng V."/>
            <person name="Cullen D."/>
            <person name="Martin F."/>
            <person name="Rosso M.-N."/>
            <person name="Henrissat B."/>
            <person name="Hibbett D."/>
            <person name="Martinez A.T."/>
            <person name="Grigoriev I.V."/>
        </authorList>
    </citation>
    <scope>NUCLEOTIDE SEQUENCE</scope>
    <source>
        <strain evidence="11">CIRM-BRFM 674</strain>
    </source>
</reference>
<dbReference type="Pfam" id="PF00083">
    <property type="entry name" value="Sugar_tr"/>
    <property type="match status" value="1"/>
</dbReference>
<evidence type="ECO:0000256" key="1">
    <source>
        <dbReference type="ARBA" id="ARBA00004141"/>
    </source>
</evidence>
<evidence type="ECO:0000256" key="3">
    <source>
        <dbReference type="ARBA" id="ARBA00022448"/>
    </source>
</evidence>
<dbReference type="EMBL" id="MU155196">
    <property type="protein sequence ID" value="KAF9480316.1"/>
    <property type="molecule type" value="Genomic_DNA"/>
</dbReference>
<proteinExistence type="inferred from homology"/>
<dbReference type="Proteomes" id="UP000807469">
    <property type="component" value="Unassembled WGS sequence"/>
</dbReference>
<keyword evidence="5 9" id="KW-1133">Transmembrane helix</keyword>
<comment type="similarity">
    <text evidence="2 8">Belongs to the major facilitator superfamily. Sugar transporter (TC 2.A.1.1) family.</text>
</comment>
<evidence type="ECO:0000256" key="2">
    <source>
        <dbReference type="ARBA" id="ARBA00010992"/>
    </source>
</evidence>
<accession>A0A9P5Z6I0</accession>
<feature type="transmembrane region" description="Helical" evidence="9">
    <location>
        <begin position="496"/>
        <end position="516"/>
    </location>
</feature>
<evidence type="ECO:0000256" key="7">
    <source>
        <dbReference type="ARBA" id="ARBA00049119"/>
    </source>
</evidence>
<dbReference type="NCBIfam" id="TIGR00879">
    <property type="entry name" value="SP"/>
    <property type="match status" value="1"/>
</dbReference>
<evidence type="ECO:0000259" key="10">
    <source>
        <dbReference type="PROSITE" id="PS50850"/>
    </source>
</evidence>
<evidence type="ECO:0000256" key="5">
    <source>
        <dbReference type="ARBA" id="ARBA00022989"/>
    </source>
</evidence>
<keyword evidence="6 9" id="KW-0472">Membrane</keyword>
<dbReference type="FunFam" id="1.20.1250.20:FF:000117">
    <property type="entry name" value="MFS hexose transporter"/>
    <property type="match status" value="1"/>
</dbReference>
<dbReference type="GO" id="GO:0005351">
    <property type="term" value="F:carbohydrate:proton symporter activity"/>
    <property type="evidence" value="ECO:0007669"/>
    <property type="project" value="TreeGrafter"/>
</dbReference>
<organism evidence="11 12">
    <name type="scientific">Pholiota conissans</name>
    <dbReference type="NCBI Taxonomy" id="109636"/>
    <lineage>
        <taxon>Eukaryota</taxon>
        <taxon>Fungi</taxon>
        <taxon>Dikarya</taxon>
        <taxon>Basidiomycota</taxon>
        <taxon>Agaricomycotina</taxon>
        <taxon>Agaricomycetes</taxon>
        <taxon>Agaricomycetidae</taxon>
        <taxon>Agaricales</taxon>
        <taxon>Agaricineae</taxon>
        <taxon>Strophariaceae</taxon>
        <taxon>Pholiota</taxon>
    </lineage>
</organism>
<keyword evidence="12" id="KW-1185">Reference proteome</keyword>
<feature type="transmembrane region" description="Helical" evidence="9">
    <location>
        <begin position="431"/>
        <end position="455"/>
    </location>
</feature>
<keyword evidence="3 8" id="KW-0813">Transport</keyword>
<feature type="transmembrane region" description="Helical" evidence="9">
    <location>
        <begin position="150"/>
        <end position="167"/>
    </location>
</feature>
<feature type="transmembrane region" description="Helical" evidence="9">
    <location>
        <begin position="397"/>
        <end position="419"/>
    </location>
</feature>
<dbReference type="PROSITE" id="PS50850">
    <property type="entry name" value="MFS"/>
    <property type="match status" value="1"/>
</dbReference>
<dbReference type="InterPro" id="IPR005828">
    <property type="entry name" value="MFS_sugar_transport-like"/>
</dbReference>
<evidence type="ECO:0000256" key="6">
    <source>
        <dbReference type="ARBA" id="ARBA00023136"/>
    </source>
</evidence>
<dbReference type="Gene3D" id="1.20.1250.20">
    <property type="entry name" value="MFS general substrate transporter like domains"/>
    <property type="match status" value="1"/>
</dbReference>
<protein>
    <submittedName>
        <fullName evidence="11">General substrate transporter</fullName>
    </submittedName>
</protein>
<dbReference type="InterPro" id="IPR020846">
    <property type="entry name" value="MFS_dom"/>
</dbReference>
<feature type="transmembrane region" description="Helical" evidence="9">
    <location>
        <begin position="332"/>
        <end position="352"/>
    </location>
</feature>
<evidence type="ECO:0000256" key="8">
    <source>
        <dbReference type="RuleBase" id="RU003346"/>
    </source>
</evidence>
<comment type="subcellular location">
    <subcellularLocation>
        <location evidence="1">Membrane</location>
        <topology evidence="1">Multi-pass membrane protein</topology>
    </subcellularLocation>
</comment>
<evidence type="ECO:0000313" key="12">
    <source>
        <dbReference type="Proteomes" id="UP000807469"/>
    </source>
</evidence>
<comment type="caution">
    <text evidence="11">The sequence shown here is derived from an EMBL/GenBank/DDBJ whole genome shotgun (WGS) entry which is preliminary data.</text>
</comment>
<evidence type="ECO:0000256" key="4">
    <source>
        <dbReference type="ARBA" id="ARBA00022692"/>
    </source>
</evidence>
<dbReference type="OrthoDB" id="6133115at2759"/>
<dbReference type="InterPro" id="IPR003663">
    <property type="entry name" value="Sugar/inositol_transpt"/>
</dbReference>
<sequence length="564" mass="63007">MYWRRCGTSGAQPSLHHLVHAARNAPHYAFSHWTPPSPTPSLIFRMGGPAATANPDVRSYGHLLDPKPWYKNSRLILLNFWIVILLVTSSTNGYDGSMMNGLQSLPQWQQAFNHPTGGALGLLGAIQNIGSLSALPFAPYIADGLGRRSCIILGACLMIIGTVVQTASQNVHMFIGARWLIGFGLNFAATGAPMLISEVAYPSQRGQLTSLYNSLWIFGSFIAAWTTFGTFHIQTSWSWRIPSAIQGFPSVIQLALIWFVPESPRWLMYKGREAQALKILAYYHARGNEKDPLVEYEYQEIKAAIELDREVAHTVGWLTLFKTRGNLKRVRIIVAIAFFSQWSGNGLASYYLNKVLDAVGVTDPTIQLLINGVLQIYNFVICVFASLWCDKIGRRKLFITATAGMLATWVAETICFAVYSKTGIAAAGHAFIAMIFIFSTFYALAYSPLIVTYAVEILPYNLRSKGFTIFNFTICLSLIFNQYVNPIALQNIGWKYYTVYIAWLSFELAFICRYLVETKNRTLEETAALFDGDDQVALISNKASDRFTEKTTEIRVDADEKSSI</sequence>
<dbReference type="SUPFAM" id="SSF103473">
    <property type="entry name" value="MFS general substrate transporter"/>
    <property type="match status" value="1"/>
</dbReference>
<feature type="transmembrane region" description="Helical" evidence="9">
    <location>
        <begin position="467"/>
        <end position="484"/>
    </location>
</feature>
<dbReference type="InterPro" id="IPR050360">
    <property type="entry name" value="MFS_Sugar_Transporters"/>
</dbReference>